<feature type="transmembrane region" description="Helical" evidence="6">
    <location>
        <begin position="27"/>
        <end position="48"/>
    </location>
</feature>
<dbReference type="EMBL" id="CAMAPC010000004">
    <property type="protein sequence ID" value="CAH9054099.1"/>
    <property type="molecule type" value="Genomic_DNA"/>
</dbReference>
<feature type="transmembrane region" description="Helical" evidence="6">
    <location>
        <begin position="117"/>
        <end position="138"/>
    </location>
</feature>
<evidence type="ECO:0000256" key="1">
    <source>
        <dbReference type="ARBA" id="ARBA00004141"/>
    </source>
</evidence>
<evidence type="ECO:0000256" key="2">
    <source>
        <dbReference type="ARBA" id="ARBA00010199"/>
    </source>
</evidence>
<keyword evidence="3 6" id="KW-0812">Transmembrane</keyword>
<accession>A0A9W4QUP9</accession>
<comment type="subcellular location">
    <subcellularLocation>
        <location evidence="1">Membrane</location>
        <topology evidence="1">Multi-pass membrane protein</topology>
    </subcellularLocation>
</comment>
<proteinExistence type="inferred from homology"/>
<reference evidence="7" key="1">
    <citation type="submission" date="2022-07" db="EMBL/GenBank/DDBJ databases">
        <authorList>
            <person name="Criscuolo A."/>
        </authorList>
    </citation>
    <scope>NUCLEOTIDE SEQUENCE</scope>
    <source>
        <strain evidence="7">CIP111854</strain>
    </source>
</reference>
<feature type="transmembrane region" description="Helical" evidence="6">
    <location>
        <begin position="369"/>
        <end position="387"/>
    </location>
</feature>
<dbReference type="Pfam" id="PF01554">
    <property type="entry name" value="MatE"/>
    <property type="match status" value="2"/>
</dbReference>
<dbReference type="NCBIfam" id="NF007690">
    <property type="entry name" value="PRK10367.1"/>
    <property type="match status" value="1"/>
</dbReference>
<evidence type="ECO:0000256" key="5">
    <source>
        <dbReference type="ARBA" id="ARBA00023136"/>
    </source>
</evidence>
<feature type="transmembrane region" description="Helical" evidence="6">
    <location>
        <begin position="172"/>
        <end position="192"/>
    </location>
</feature>
<dbReference type="InterPro" id="IPR044644">
    <property type="entry name" value="DinF-like"/>
</dbReference>
<dbReference type="CDD" id="cd13136">
    <property type="entry name" value="MATE_DinF_like"/>
    <property type="match status" value="1"/>
</dbReference>
<dbReference type="AlphaFoldDB" id="A0A9W4QUP9"/>
<feature type="transmembrane region" description="Helical" evidence="6">
    <location>
        <begin position="223"/>
        <end position="242"/>
    </location>
</feature>
<dbReference type="PANTHER" id="PTHR42893">
    <property type="entry name" value="PROTEIN DETOXIFICATION 44, CHLOROPLASTIC-RELATED"/>
    <property type="match status" value="1"/>
</dbReference>
<dbReference type="GO" id="GO:0015297">
    <property type="term" value="F:antiporter activity"/>
    <property type="evidence" value="ECO:0007669"/>
    <property type="project" value="InterPro"/>
</dbReference>
<comment type="similarity">
    <text evidence="2">Belongs to the multi antimicrobial extrusion (MATE) (TC 2.A.66.1) family.</text>
</comment>
<organism evidence="7 8">
    <name type="scientific">Pseudoalteromonas holothuriae</name>
    <dbReference type="NCBI Taxonomy" id="2963714"/>
    <lineage>
        <taxon>Bacteria</taxon>
        <taxon>Pseudomonadati</taxon>
        <taxon>Pseudomonadota</taxon>
        <taxon>Gammaproteobacteria</taxon>
        <taxon>Alteromonadales</taxon>
        <taxon>Pseudoalteromonadaceae</taxon>
        <taxon>Pseudoalteromonas</taxon>
    </lineage>
</organism>
<keyword evidence="5 6" id="KW-0472">Membrane</keyword>
<feature type="transmembrane region" description="Helical" evidence="6">
    <location>
        <begin position="335"/>
        <end position="357"/>
    </location>
</feature>
<evidence type="ECO:0000313" key="7">
    <source>
        <dbReference type="EMBL" id="CAH9054099.1"/>
    </source>
</evidence>
<evidence type="ECO:0000313" key="8">
    <source>
        <dbReference type="Proteomes" id="UP001152467"/>
    </source>
</evidence>
<evidence type="ECO:0000256" key="4">
    <source>
        <dbReference type="ARBA" id="ARBA00022989"/>
    </source>
</evidence>
<feature type="transmembrane region" description="Helical" evidence="6">
    <location>
        <begin position="76"/>
        <end position="97"/>
    </location>
</feature>
<dbReference type="GO" id="GO:0042910">
    <property type="term" value="F:xenobiotic transmembrane transporter activity"/>
    <property type="evidence" value="ECO:0007669"/>
    <property type="project" value="InterPro"/>
</dbReference>
<dbReference type="PANTHER" id="PTHR42893:SF46">
    <property type="entry name" value="PROTEIN DETOXIFICATION 44, CHLOROPLASTIC"/>
    <property type="match status" value="1"/>
</dbReference>
<name>A0A9W4QUP9_9GAMM</name>
<keyword evidence="4 6" id="KW-1133">Transmembrane helix</keyword>
<evidence type="ECO:0000256" key="3">
    <source>
        <dbReference type="ARBA" id="ARBA00022692"/>
    </source>
</evidence>
<evidence type="ECO:0000256" key="6">
    <source>
        <dbReference type="SAM" id="Phobius"/>
    </source>
</evidence>
<feature type="transmembrane region" description="Helical" evidence="6">
    <location>
        <begin position="393"/>
        <end position="411"/>
    </location>
</feature>
<dbReference type="GO" id="GO:0005886">
    <property type="term" value="C:plasma membrane"/>
    <property type="evidence" value="ECO:0007669"/>
    <property type="project" value="TreeGrafter"/>
</dbReference>
<dbReference type="Proteomes" id="UP001152467">
    <property type="component" value="Unassembled WGS sequence"/>
</dbReference>
<gene>
    <name evidence="7" type="primary">dinF</name>
    <name evidence="7" type="ORF">PSECIP111854_01297</name>
</gene>
<feature type="transmembrane region" description="Helical" evidence="6">
    <location>
        <begin position="291"/>
        <end position="315"/>
    </location>
</feature>
<feature type="transmembrane region" description="Helical" evidence="6">
    <location>
        <begin position="145"/>
        <end position="166"/>
    </location>
</feature>
<protein>
    <submittedName>
        <fullName evidence="7">DNA damage-inducible protein F</fullName>
    </submittedName>
</protein>
<comment type="caution">
    <text evidence="7">The sequence shown here is derived from an EMBL/GenBank/DDBJ whole genome shotgun (WGS) entry which is preliminary data.</text>
</comment>
<dbReference type="NCBIfam" id="TIGR00797">
    <property type="entry name" value="matE"/>
    <property type="match status" value="1"/>
</dbReference>
<dbReference type="InterPro" id="IPR002528">
    <property type="entry name" value="MATE_fam"/>
</dbReference>
<keyword evidence="8" id="KW-1185">Reference proteome</keyword>
<feature type="transmembrane region" description="Helical" evidence="6">
    <location>
        <begin position="248"/>
        <end position="270"/>
    </location>
</feature>
<sequence>MILSNISVPLLGLVDTAVIGHMSSAHYLAGIALGASTISVLFWLASFLRMSTTGVISQAFGQKNTRKLTMLLQSSLLLAVSFALLIVSLQGVFLTAIEQLSGASEQVIEQANLYFSIRIYSAPAAMCNLVLLGFMLGMHYGKGPFYLVLFTNLINIVLDIVFVVGFDWGVAGAAWASLIADYSGLVFALLLVKCLFKRNEIAWLWHLPARTEVSQLLTLNRDIFLRSLMLQLCFSFMTFYGARLGELTLAANAVLLNFLMLVSFALDGIAYAAEAKVGHAKGQNDTNKIQLWVKLSVFWGAVFALLYSLLFAIFGNQIIMLLTDIPEVITHAYRYLPWLIILPIIAMACFLFDGVFVGLTRAREMRNSMLLAATMGFFLPFMLTTSWQNHGLWFSMTCFMALRGVSLFYRYQQLRRQGILLQ</sequence>